<evidence type="ECO:0000313" key="5">
    <source>
        <dbReference type="EMBL" id="SHF74291.1"/>
    </source>
</evidence>
<dbReference type="RefSeq" id="WP_081692971.1">
    <property type="nucleotide sequence ID" value="NZ_FQVY01000001.1"/>
</dbReference>
<dbReference type="PROSITE" id="PS51736">
    <property type="entry name" value="RECOMBINASES_3"/>
    <property type="match status" value="1"/>
</dbReference>
<dbReference type="InterPro" id="IPR036162">
    <property type="entry name" value="Resolvase-like_N_sf"/>
</dbReference>
<name>A0AAQ1MBN2_9FIRM</name>
<evidence type="ECO:0000313" key="6">
    <source>
        <dbReference type="Proteomes" id="UP000184089"/>
    </source>
</evidence>
<reference evidence="6" key="1">
    <citation type="submission" date="2016-11" db="EMBL/GenBank/DDBJ databases">
        <authorList>
            <person name="Jaros S."/>
            <person name="Januszkiewicz K."/>
            <person name="Wedrychowicz H."/>
        </authorList>
    </citation>
    <scope>NUCLEOTIDE SEQUENCE [LARGE SCALE GENOMIC DNA]</scope>
    <source>
        <strain evidence="6">DSM 4029</strain>
    </source>
</reference>
<comment type="caution">
    <text evidence="5">The sequence shown here is derived from an EMBL/GenBank/DDBJ whole genome shotgun (WGS) entry which is preliminary data.</text>
</comment>
<protein>
    <submittedName>
        <fullName evidence="5">Site-specific DNA recombinase</fullName>
    </submittedName>
</protein>
<dbReference type="Pfam" id="PF07508">
    <property type="entry name" value="Recombinase"/>
    <property type="match status" value="1"/>
</dbReference>
<dbReference type="PANTHER" id="PTHR30461:SF2">
    <property type="entry name" value="SERINE RECOMBINASE PINE-RELATED"/>
    <property type="match status" value="1"/>
</dbReference>
<keyword evidence="1" id="KW-0238">DNA-binding</keyword>
<dbReference type="Gene3D" id="3.90.1750.20">
    <property type="entry name" value="Putative Large Serine Recombinase, Chain B, Domain 2"/>
    <property type="match status" value="1"/>
</dbReference>
<organism evidence="5 6">
    <name type="scientific">Bittarella massiliensis</name>
    <name type="common">ex Durand et al. 2017</name>
    <dbReference type="NCBI Taxonomy" id="1720313"/>
    <lineage>
        <taxon>Bacteria</taxon>
        <taxon>Bacillati</taxon>
        <taxon>Bacillota</taxon>
        <taxon>Clostridia</taxon>
        <taxon>Eubacteriales</taxon>
        <taxon>Oscillospiraceae</taxon>
        <taxon>Bittarella (ex Durand et al. 2017)</taxon>
    </lineage>
</organism>
<dbReference type="PANTHER" id="PTHR30461">
    <property type="entry name" value="DNA-INVERTASE FROM LAMBDOID PROPHAGE"/>
    <property type="match status" value="1"/>
</dbReference>
<dbReference type="GO" id="GO:0003677">
    <property type="term" value="F:DNA binding"/>
    <property type="evidence" value="ECO:0007669"/>
    <property type="project" value="UniProtKB-KW"/>
</dbReference>
<proteinExistence type="predicted"/>
<keyword evidence="2" id="KW-0233">DNA recombination</keyword>
<evidence type="ECO:0000256" key="2">
    <source>
        <dbReference type="ARBA" id="ARBA00023172"/>
    </source>
</evidence>
<feature type="domain" description="Resolvase/invertase-type recombinase catalytic" evidence="3">
    <location>
        <begin position="26"/>
        <end position="179"/>
    </location>
</feature>
<dbReference type="GO" id="GO:0000150">
    <property type="term" value="F:DNA strand exchange activity"/>
    <property type="evidence" value="ECO:0007669"/>
    <property type="project" value="InterPro"/>
</dbReference>
<dbReference type="Pfam" id="PF13408">
    <property type="entry name" value="Zn_ribbon_recom"/>
    <property type="match status" value="1"/>
</dbReference>
<evidence type="ECO:0000256" key="1">
    <source>
        <dbReference type="ARBA" id="ARBA00023125"/>
    </source>
</evidence>
<dbReference type="InterPro" id="IPR011109">
    <property type="entry name" value="DNA_bind_recombinase_dom"/>
</dbReference>
<dbReference type="InterPro" id="IPR050639">
    <property type="entry name" value="SSR_resolvase"/>
</dbReference>
<accession>A0AAQ1MBN2</accession>
<dbReference type="AlphaFoldDB" id="A0AAQ1MBN2"/>
<dbReference type="SMART" id="SM00857">
    <property type="entry name" value="Resolvase"/>
    <property type="match status" value="1"/>
</dbReference>
<dbReference type="PROSITE" id="PS51737">
    <property type="entry name" value="RECOMBINASE_DNA_BIND"/>
    <property type="match status" value="1"/>
</dbReference>
<sequence>MNWNQQRTNEAPNPVAGNPNIAKVYLTGVYVRLSVEDGGLGKESESLLHQEQFLMRYLEQHPELILTKIYRDNGETGTKFDRPGFSMMMDDLRHGAINCILVKDLSRFGRDYVQTGEYIEKIFPFMGTRFISVLEDFDNIRPNARDTLMVNLKNLMNEAYAKDKSKRICSAFDAKRANGEFNVKYAPYGYLLSGDKKHPYVINPETADVVREIFNLRQQRMPVRAIARLLDEKGYLTPRQYAIKVGIRKKPMPENHWTSVAVYRILENPAYLGHMVVHKTEARLYQGIQKRKVDKKDQLFVPNVNEVIITQEQFDSVQGVKKVSKRSSKKQKAKTENLFRGFLYCAECGRPLYAEKSKLANGKEMRYYHCPTYRDHHEKYCSHKAGMREDKIKTVVLEFIKSQARLAGEIERRANSASLFHLEGPNGKSRKDTIHDLEAALAREEYLLKDAFECYVLGSLSESDYLFSKAKREKQMESLRAQLKKAKKNEGKGILEMVKSSSYVQILKSLTRARTVTREMCEALLERIDIDKDHNLKITVKYRDEFANLLQKIGDLEAEIHDVG</sequence>
<dbReference type="EMBL" id="FQVY01000001">
    <property type="protein sequence ID" value="SHF74291.1"/>
    <property type="molecule type" value="Genomic_DNA"/>
</dbReference>
<dbReference type="SUPFAM" id="SSF53041">
    <property type="entry name" value="Resolvase-like"/>
    <property type="match status" value="1"/>
</dbReference>
<dbReference type="Pfam" id="PF00239">
    <property type="entry name" value="Resolvase"/>
    <property type="match status" value="1"/>
</dbReference>
<dbReference type="InterPro" id="IPR038109">
    <property type="entry name" value="DNA_bind_recomb_sf"/>
</dbReference>
<feature type="domain" description="Recombinase" evidence="4">
    <location>
        <begin position="187"/>
        <end position="327"/>
    </location>
</feature>
<evidence type="ECO:0000259" key="3">
    <source>
        <dbReference type="PROSITE" id="PS51736"/>
    </source>
</evidence>
<dbReference type="InterPro" id="IPR006119">
    <property type="entry name" value="Resolv_N"/>
</dbReference>
<evidence type="ECO:0000259" key="4">
    <source>
        <dbReference type="PROSITE" id="PS51737"/>
    </source>
</evidence>
<dbReference type="Gene3D" id="3.40.50.1390">
    <property type="entry name" value="Resolvase, N-terminal catalytic domain"/>
    <property type="match status" value="1"/>
</dbReference>
<dbReference type="Proteomes" id="UP000184089">
    <property type="component" value="Unassembled WGS sequence"/>
</dbReference>
<gene>
    <name evidence="5" type="ORF">SAMN05444424_0525</name>
</gene>
<dbReference type="InterPro" id="IPR025827">
    <property type="entry name" value="Zn_ribbon_recom_dom"/>
</dbReference>